<dbReference type="Proteomes" id="UP001430953">
    <property type="component" value="Unassembled WGS sequence"/>
</dbReference>
<evidence type="ECO:0000313" key="3">
    <source>
        <dbReference type="Proteomes" id="UP001430953"/>
    </source>
</evidence>
<reference evidence="2 3" key="1">
    <citation type="submission" date="2023-03" db="EMBL/GenBank/DDBJ databases">
        <title>High recombination rates correlate with genetic variation in Cardiocondyla obscurior ants.</title>
        <authorList>
            <person name="Errbii M."/>
        </authorList>
    </citation>
    <scope>NUCLEOTIDE SEQUENCE [LARGE SCALE GENOMIC DNA]</scope>
    <source>
        <strain evidence="2">Alpha-2009</strain>
        <tissue evidence="2">Whole body</tissue>
    </source>
</reference>
<feature type="compositionally biased region" description="Basic and acidic residues" evidence="1">
    <location>
        <begin position="87"/>
        <end position="99"/>
    </location>
</feature>
<name>A0AAW2GHT8_9HYME</name>
<sequence>MLALIVNWTCLPIRGRFILQSQQRFNRRNYYLFQRRSPFRERKERKKKNKKIKELFTRDNFRLALSQTWVRQENATNDRGVTSGAKDNTERGHFDFLKN</sequence>
<evidence type="ECO:0008006" key="4">
    <source>
        <dbReference type="Google" id="ProtNLM"/>
    </source>
</evidence>
<proteinExistence type="predicted"/>
<comment type="caution">
    <text evidence="2">The sequence shown here is derived from an EMBL/GenBank/DDBJ whole genome shotgun (WGS) entry which is preliminary data.</text>
</comment>
<keyword evidence="3" id="KW-1185">Reference proteome</keyword>
<protein>
    <recommendedName>
        <fullName evidence="4">Secreted protein</fullName>
    </recommendedName>
</protein>
<feature type="region of interest" description="Disordered" evidence="1">
    <location>
        <begin position="75"/>
        <end position="99"/>
    </location>
</feature>
<dbReference type="EMBL" id="JADYXP020000004">
    <property type="protein sequence ID" value="KAL0126027.1"/>
    <property type="molecule type" value="Genomic_DNA"/>
</dbReference>
<gene>
    <name evidence="2" type="ORF">PUN28_004839</name>
</gene>
<dbReference type="AlphaFoldDB" id="A0AAW2GHT8"/>
<accession>A0AAW2GHT8</accession>
<organism evidence="2 3">
    <name type="scientific">Cardiocondyla obscurior</name>
    <dbReference type="NCBI Taxonomy" id="286306"/>
    <lineage>
        <taxon>Eukaryota</taxon>
        <taxon>Metazoa</taxon>
        <taxon>Ecdysozoa</taxon>
        <taxon>Arthropoda</taxon>
        <taxon>Hexapoda</taxon>
        <taxon>Insecta</taxon>
        <taxon>Pterygota</taxon>
        <taxon>Neoptera</taxon>
        <taxon>Endopterygota</taxon>
        <taxon>Hymenoptera</taxon>
        <taxon>Apocrita</taxon>
        <taxon>Aculeata</taxon>
        <taxon>Formicoidea</taxon>
        <taxon>Formicidae</taxon>
        <taxon>Myrmicinae</taxon>
        <taxon>Cardiocondyla</taxon>
    </lineage>
</organism>
<evidence type="ECO:0000256" key="1">
    <source>
        <dbReference type="SAM" id="MobiDB-lite"/>
    </source>
</evidence>
<evidence type="ECO:0000313" key="2">
    <source>
        <dbReference type="EMBL" id="KAL0126027.1"/>
    </source>
</evidence>